<protein>
    <submittedName>
        <fullName evidence="2">17080_t:CDS:1</fullName>
    </submittedName>
</protein>
<dbReference type="AlphaFoldDB" id="A0A9N9F905"/>
<reference evidence="2" key="1">
    <citation type="submission" date="2021-06" db="EMBL/GenBank/DDBJ databases">
        <authorList>
            <person name="Kallberg Y."/>
            <person name="Tangrot J."/>
            <person name="Rosling A."/>
        </authorList>
    </citation>
    <scope>NUCLEOTIDE SEQUENCE</scope>
    <source>
        <strain evidence="2">CL551</strain>
    </source>
</reference>
<evidence type="ECO:0000256" key="1">
    <source>
        <dbReference type="SAM" id="MobiDB-lite"/>
    </source>
</evidence>
<dbReference type="Proteomes" id="UP000789342">
    <property type="component" value="Unassembled WGS sequence"/>
</dbReference>
<dbReference type="EMBL" id="CAJVPV010002152">
    <property type="protein sequence ID" value="CAG8519097.1"/>
    <property type="molecule type" value="Genomic_DNA"/>
</dbReference>
<evidence type="ECO:0000313" key="3">
    <source>
        <dbReference type="Proteomes" id="UP000789342"/>
    </source>
</evidence>
<feature type="compositionally biased region" description="Polar residues" evidence="1">
    <location>
        <begin position="1"/>
        <end position="11"/>
    </location>
</feature>
<dbReference type="OrthoDB" id="2448685at2759"/>
<keyword evidence="3" id="KW-1185">Reference proteome</keyword>
<proteinExistence type="predicted"/>
<evidence type="ECO:0000313" key="2">
    <source>
        <dbReference type="EMBL" id="CAG8519097.1"/>
    </source>
</evidence>
<comment type="caution">
    <text evidence="2">The sequence shown here is derived from an EMBL/GenBank/DDBJ whole genome shotgun (WGS) entry which is preliminary data.</text>
</comment>
<feature type="region of interest" description="Disordered" evidence="1">
    <location>
        <begin position="1"/>
        <end position="24"/>
    </location>
</feature>
<name>A0A9N9F905_9GLOM</name>
<organism evidence="2 3">
    <name type="scientific">Acaulospora morrowiae</name>
    <dbReference type="NCBI Taxonomy" id="94023"/>
    <lineage>
        <taxon>Eukaryota</taxon>
        <taxon>Fungi</taxon>
        <taxon>Fungi incertae sedis</taxon>
        <taxon>Mucoromycota</taxon>
        <taxon>Glomeromycotina</taxon>
        <taxon>Glomeromycetes</taxon>
        <taxon>Diversisporales</taxon>
        <taxon>Acaulosporaceae</taxon>
        <taxon>Acaulospora</taxon>
    </lineage>
</organism>
<sequence>MPKSKGSQTIKGTKAESSSLSKKNLKLNTPSISLLPKCTRKSTMKPTVNTSTFSSTDPKTGEKVEFADKTMRAYIILAESCGWKNVDGTIFPISVANLCNYIRTKKSTNNLQSIKWYLTGFKKYHQNFLHNREWDAVCKHPDVIDLLNEHETEETTKRAHGISNNENLEKSKIREQQSINGYKKSVEFFTELEFPSVNFEFSEKQICGSQGLQSLGSIPTFMNGIISQSTSVIVNTTESNDEEREMCEDSPQVGNGSPRKSIALRRSHRIGNSKSEDLYEEPLSFRSRFKAALVGLKAKYSGHCSHHPKGCFLVGKNRHFIITDQLFKRWASLCASGEDVTINHLPDSEDLTEFSVKNAVWII</sequence>
<accession>A0A9N9F905</accession>
<gene>
    <name evidence="2" type="ORF">AMORRO_LOCUS4109</name>
</gene>